<gene>
    <name evidence="1" type="ORF">Ataiwa_17900</name>
</gene>
<protein>
    <recommendedName>
        <fullName evidence="3">Inner membrane protein</fullName>
    </recommendedName>
</protein>
<evidence type="ECO:0008006" key="3">
    <source>
        <dbReference type="Google" id="ProtNLM"/>
    </source>
</evidence>
<sequence>MITILDHPNLYKFSFTALSLKVKETIFLAQKLKNEDLSLEDLSPKDLSDPRGVTSKRKFQELVRRLNQLSEEELDLLAYGNQEAQKQVCLLAFARYYRFFYDFVTEVMLDKILVFDYELTDRDINSFVSRKSIDHHELESLAETTRKKVIQVLWKVLEQSELINSVIERKIIPPFLDEKLEKLLMRSNPNDLKIFLYTAQKIKSL</sequence>
<dbReference type="Gene3D" id="1.10.3540.10">
    <property type="entry name" value="uncharacterized protein from magnetospirillum magneticum domain"/>
    <property type="match status" value="1"/>
</dbReference>
<keyword evidence="2" id="KW-1185">Reference proteome</keyword>
<dbReference type="InterPro" id="IPR014948">
    <property type="entry name" value="BrxA"/>
</dbReference>
<dbReference type="EMBL" id="BTPE01000005">
    <property type="protein sequence ID" value="GMQ33518.1"/>
    <property type="molecule type" value="Genomic_DNA"/>
</dbReference>
<organism evidence="1 2">
    <name type="scientific">Algoriphagus taiwanensis</name>
    <dbReference type="NCBI Taxonomy" id="1445656"/>
    <lineage>
        <taxon>Bacteria</taxon>
        <taxon>Pseudomonadati</taxon>
        <taxon>Bacteroidota</taxon>
        <taxon>Cytophagia</taxon>
        <taxon>Cytophagales</taxon>
        <taxon>Cyclobacteriaceae</taxon>
        <taxon>Algoriphagus</taxon>
    </lineage>
</organism>
<evidence type="ECO:0000313" key="1">
    <source>
        <dbReference type="EMBL" id="GMQ33518.1"/>
    </source>
</evidence>
<dbReference type="RefSeq" id="WP_338228314.1">
    <property type="nucleotide sequence ID" value="NZ_BTPE01000005.1"/>
</dbReference>
<dbReference type="Pfam" id="PF08849">
    <property type="entry name" value="BrxA"/>
    <property type="match status" value="1"/>
</dbReference>
<accession>A0ABQ6Q219</accession>
<comment type="caution">
    <text evidence="1">The sequence shown here is derived from an EMBL/GenBank/DDBJ whole genome shotgun (WGS) entry which is preliminary data.</text>
</comment>
<dbReference type="Proteomes" id="UP001307705">
    <property type="component" value="Unassembled WGS sequence"/>
</dbReference>
<reference evidence="1 2" key="1">
    <citation type="submission" date="2023-08" db="EMBL/GenBank/DDBJ databases">
        <title>Draft genome sequence of Algoriphagus taiwanensis.</title>
        <authorList>
            <person name="Takatani N."/>
            <person name="Hosokawa M."/>
            <person name="Sawabe T."/>
        </authorList>
    </citation>
    <scope>NUCLEOTIDE SEQUENCE [LARGE SCALE GENOMIC DNA]</scope>
    <source>
        <strain evidence="1 2">JCM 19755</strain>
    </source>
</reference>
<dbReference type="InterPro" id="IPR023137">
    <property type="entry name" value="BrxA_sf"/>
</dbReference>
<proteinExistence type="predicted"/>
<evidence type="ECO:0000313" key="2">
    <source>
        <dbReference type="Proteomes" id="UP001307705"/>
    </source>
</evidence>
<name>A0ABQ6Q219_9BACT</name>